<dbReference type="SUPFAM" id="SSF54211">
    <property type="entry name" value="Ribosomal protein S5 domain 2-like"/>
    <property type="match status" value="1"/>
</dbReference>
<comment type="function">
    <text evidence="9">ATP-dependent serine protease that mediates the selective degradation of mutant and abnormal proteins as well as certain short-lived regulatory proteins. Required for cellular homeostasis and for survival from DNA damage and developmental changes induced by stress. Degrades polypeptides processively to yield small peptide fragments that are 5 to 10 amino acids long. Binds to DNA in a double-stranded, site-specific manner.</text>
</comment>
<dbReference type="GO" id="GO:0043565">
    <property type="term" value="F:sequence-specific DNA binding"/>
    <property type="evidence" value="ECO:0007669"/>
    <property type="project" value="UniProtKB-UniRule"/>
</dbReference>
<dbReference type="CDD" id="cd19500">
    <property type="entry name" value="RecA-like_Lon"/>
    <property type="match status" value="1"/>
</dbReference>
<feature type="active site" evidence="9 11">
    <location>
        <position position="676"/>
    </location>
</feature>
<dbReference type="GO" id="GO:0016887">
    <property type="term" value="F:ATP hydrolysis activity"/>
    <property type="evidence" value="ECO:0007669"/>
    <property type="project" value="UniProtKB-UniRule"/>
</dbReference>
<evidence type="ECO:0000259" key="15">
    <source>
        <dbReference type="PROSITE" id="PS51786"/>
    </source>
</evidence>
<comment type="similarity">
    <text evidence="9 10 13 14">Belongs to the peptidase S16 family.</text>
</comment>
<dbReference type="InterPro" id="IPR054594">
    <property type="entry name" value="Lon_lid"/>
</dbReference>
<dbReference type="EMBL" id="CP027228">
    <property type="protein sequence ID" value="AVM48043.1"/>
    <property type="molecule type" value="Genomic_DNA"/>
</dbReference>
<dbReference type="Gene3D" id="1.20.58.1480">
    <property type="match status" value="1"/>
</dbReference>
<evidence type="ECO:0000256" key="12">
    <source>
        <dbReference type="PIRSR" id="PIRSR001174-2"/>
    </source>
</evidence>
<evidence type="ECO:0000256" key="8">
    <source>
        <dbReference type="ARBA" id="ARBA00023016"/>
    </source>
</evidence>
<dbReference type="SMART" id="SM00464">
    <property type="entry name" value="LON"/>
    <property type="match status" value="1"/>
</dbReference>
<dbReference type="PROSITE" id="PS01046">
    <property type="entry name" value="LON_SER"/>
    <property type="match status" value="1"/>
</dbReference>
<dbReference type="InterPro" id="IPR027417">
    <property type="entry name" value="P-loop_NTPase"/>
</dbReference>
<reference evidence="18" key="1">
    <citation type="submission" date="2018-02" db="EMBL/GenBank/DDBJ databases">
        <authorList>
            <person name="Holder M.E."/>
            <person name="Ajami N.J."/>
            <person name="Petrosino J.F."/>
        </authorList>
    </citation>
    <scope>NUCLEOTIDE SEQUENCE [LARGE SCALE GENOMIC DNA]</scope>
    <source>
        <strain evidence="18">CCUG 47132</strain>
    </source>
</reference>
<keyword evidence="5 9" id="KW-0378">Hydrolase</keyword>
<sequence length="782" mass="88293">MKVRVPFIPLRGQTFFPNTIVGFDIGRDKSLKSLDAAMSEDKHLIVATQRDISINAPKEEDIFTTGVEIRVKQVIKRHEEYVRVLAECVNRIRLSAVYDEDDTLYCDYEVLDTISEENYELNVIALVRVLKETYFSYVEMSNSGEAAARALIDGVEDPVELAYTIAGELAVPYDVLQGLLELNSVNELIEQLIETISRENEVLTLTKRINNRVMQNMNKGQREYYLREQLNVIKEELGENDDDSDDEADGWLKKLDELKLDEKVDEKLRKEISKFRKMNMMSPDANVSRTYIETILELPWNKESRVNTNIRKAEKTLNNEHYGLTKVKERIIEQLAVMHLTKGAKGPIICLVGPPGVGKTSIARSIAHATNREFVRMSLGGVRDEAEIRGHRRTYVGAIPGRVINNFIEAGTNNPLFLLDEIDKIGSDFRGDPASALLEVLDPEQNKTFTDHYLEVPFDLSRAMFITTANTTQTIPRALLDRMEVIELSSYIEEEKVHIAENYLIPKQLKEHAIRKSQLSFSESVIRDIINYYTREAGVRNLERAIGSICRKVAKNILTEKKHRYLITSRNLEKYLGKKIFREDLDDLSPQIGVTTGMAWTAVGGVTLEIETIKMPGSGKLILTGQMGDVMKESAQAALGYIRSVASKYDIPDSIFKDNDLQVHIPEGATPKDGPSAGVTMCSALFSTLSGKRVRRDVAMTGEITLRGRILPVGGIKEKVLAAYRQGIRKILLPADNKRDTEEIPLSVRKKLDFVFLETVEDAFKEIILEDEASKKQDKASS</sequence>
<name>A0A2S0L453_9FIRM</name>
<feature type="domain" description="Lon proteolytic" evidence="15">
    <location>
        <begin position="589"/>
        <end position="770"/>
    </location>
</feature>
<keyword evidence="8 9" id="KW-0346">Stress response</keyword>
<evidence type="ECO:0000256" key="10">
    <source>
        <dbReference type="PIRNR" id="PIRNR001174"/>
    </source>
</evidence>
<dbReference type="InterPro" id="IPR027065">
    <property type="entry name" value="Lon_Prtase"/>
</dbReference>
<evidence type="ECO:0000256" key="6">
    <source>
        <dbReference type="ARBA" id="ARBA00022825"/>
    </source>
</evidence>
<evidence type="ECO:0000256" key="14">
    <source>
        <dbReference type="RuleBase" id="RU000591"/>
    </source>
</evidence>
<dbReference type="NCBIfam" id="TIGR00763">
    <property type="entry name" value="lon"/>
    <property type="match status" value="1"/>
</dbReference>
<evidence type="ECO:0000256" key="11">
    <source>
        <dbReference type="PIRSR" id="PIRSR001174-1"/>
    </source>
</evidence>
<dbReference type="PANTHER" id="PTHR10046">
    <property type="entry name" value="ATP DEPENDENT LON PROTEASE FAMILY MEMBER"/>
    <property type="match status" value="1"/>
</dbReference>
<keyword evidence="3 9" id="KW-0645">Protease</keyword>
<dbReference type="Gene3D" id="3.40.50.300">
    <property type="entry name" value="P-loop containing nucleotide triphosphate hydrolases"/>
    <property type="match status" value="1"/>
</dbReference>
<evidence type="ECO:0000256" key="2">
    <source>
        <dbReference type="ARBA" id="ARBA00022490"/>
    </source>
</evidence>
<dbReference type="SMART" id="SM00382">
    <property type="entry name" value="AAA"/>
    <property type="match status" value="1"/>
</dbReference>
<dbReference type="GO" id="GO:0004252">
    <property type="term" value="F:serine-type endopeptidase activity"/>
    <property type="evidence" value="ECO:0007669"/>
    <property type="project" value="UniProtKB-UniRule"/>
</dbReference>
<dbReference type="RefSeq" id="WP_106057120.1">
    <property type="nucleotide sequence ID" value="NZ_CP027228.1"/>
</dbReference>
<dbReference type="Pfam" id="PF05362">
    <property type="entry name" value="Lon_C"/>
    <property type="match status" value="1"/>
</dbReference>
<evidence type="ECO:0000256" key="4">
    <source>
        <dbReference type="ARBA" id="ARBA00022741"/>
    </source>
</evidence>
<keyword evidence="7 9" id="KW-0067">ATP-binding</keyword>
<dbReference type="AlphaFoldDB" id="A0A2S0L453"/>
<dbReference type="Pfam" id="PF00004">
    <property type="entry name" value="AAA"/>
    <property type="match status" value="1"/>
</dbReference>
<dbReference type="GO" id="GO:0005737">
    <property type="term" value="C:cytoplasm"/>
    <property type="evidence" value="ECO:0007669"/>
    <property type="project" value="UniProtKB-SubCell"/>
</dbReference>
<dbReference type="InterPro" id="IPR046336">
    <property type="entry name" value="Lon_prtase_N_sf"/>
</dbReference>
<evidence type="ECO:0000259" key="16">
    <source>
        <dbReference type="PROSITE" id="PS51787"/>
    </source>
</evidence>
<evidence type="ECO:0000313" key="17">
    <source>
        <dbReference type="EMBL" id="AVM48043.1"/>
    </source>
</evidence>
<evidence type="ECO:0000256" key="3">
    <source>
        <dbReference type="ARBA" id="ARBA00022670"/>
    </source>
</evidence>
<dbReference type="InterPro" id="IPR008269">
    <property type="entry name" value="Lon_proteolytic"/>
</dbReference>
<feature type="domain" description="Lon N-terminal" evidence="16">
    <location>
        <begin position="5"/>
        <end position="200"/>
    </location>
</feature>
<dbReference type="SUPFAM" id="SSF52540">
    <property type="entry name" value="P-loop containing nucleoside triphosphate hydrolases"/>
    <property type="match status" value="1"/>
</dbReference>
<dbReference type="Gene3D" id="1.10.8.60">
    <property type="match status" value="1"/>
</dbReference>
<dbReference type="HAMAP" id="MF_01973">
    <property type="entry name" value="lon_bact"/>
    <property type="match status" value="1"/>
</dbReference>
<dbReference type="Gene3D" id="2.30.130.40">
    <property type="entry name" value="LON domain-like"/>
    <property type="match status" value="1"/>
</dbReference>
<dbReference type="InterPro" id="IPR003959">
    <property type="entry name" value="ATPase_AAA_core"/>
</dbReference>
<keyword evidence="6 9" id="KW-0720">Serine protease</keyword>
<dbReference type="FunFam" id="3.40.50.300:FF:000382">
    <property type="entry name" value="Lon protease homolog 2, peroxisomal"/>
    <property type="match status" value="1"/>
</dbReference>
<dbReference type="GO" id="GO:0005524">
    <property type="term" value="F:ATP binding"/>
    <property type="evidence" value="ECO:0007669"/>
    <property type="project" value="UniProtKB-UniRule"/>
</dbReference>
<protein>
    <recommendedName>
        <fullName evidence="9 10">Lon protease</fullName>
        <ecNumber evidence="9 10">3.4.21.53</ecNumber>
    </recommendedName>
    <alternativeName>
        <fullName evidence="9">ATP-dependent protease La</fullName>
    </alternativeName>
</protein>
<evidence type="ECO:0000256" key="9">
    <source>
        <dbReference type="HAMAP-Rule" id="MF_01973"/>
    </source>
</evidence>
<dbReference type="Gene3D" id="3.30.230.10">
    <property type="match status" value="1"/>
</dbReference>
<dbReference type="GO" id="GO:0004176">
    <property type="term" value="F:ATP-dependent peptidase activity"/>
    <property type="evidence" value="ECO:0007669"/>
    <property type="project" value="UniProtKB-UniRule"/>
</dbReference>
<comment type="catalytic activity">
    <reaction evidence="9 10 13">
        <text>Hydrolysis of proteins in presence of ATP.</text>
        <dbReference type="EC" id="3.4.21.53"/>
    </reaction>
</comment>
<dbReference type="EC" id="3.4.21.53" evidence="9 10"/>
<dbReference type="SUPFAM" id="SSF88697">
    <property type="entry name" value="PUA domain-like"/>
    <property type="match status" value="1"/>
</dbReference>
<dbReference type="InterPro" id="IPR008268">
    <property type="entry name" value="Peptidase_S16_AS"/>
</dbReference>
<dbReference type="KEGG" id="mdv:C5Q96_03975"/>
<evidence type="ECO:0000256" key="7">
    <source>
        <dbReference type="ARBA" id="ARBA00022840"/>
    </source>
</evidence>
<accession>A0A2S0L453</accession>
<evidence type="ECO:0000313" key="18">
    <source>
        <dbReference type="Proteomes" id="UP000237883"/>
    </source>
</evidence>
<dbReference type="Pfam" id="PF22667">
    <property type="entry name" value="Lon_lid"/>
    <property type="match status" value="1"/>
</dbReference>
<feature type="binding site" evidence="9 12">
    <location>
        <begin position="353"/>
        <end position="360"/>
    </location>
    <ligand>
        <name>ATP</name>
        <dbReference type="ChEBI" id="CHEBI:30616"/>
    </ligand>
</feature>
<dbReference type="Proteomes" id="UP000237883">
    <property type="component" value="Chromosome"/>
</dbReference>
<comment type="subunit">
    <text evidence="9 10">Homohexamer. Organized in a ring with a central cavity.</text>
</comment>
<dbReference type="Pfam" id="PF02190">
    <property type="entry name" value="LON_substr_bdg"/>
    <property type="match status" value="1"/>
</dbReference>
<comment type="subcellular location">
    <subcellularLocation>
        <location evidence="1 9 10">Cytoplasm</location>
    </subcellularLocation>
</comment>
<proteinExistence type="evidence at transcript level"/>
<dbReference type="InterPro" id="IPR015947">
    <property type="entry name" value="PUA-like_sf"/>
</dbReference>
<dbReference type="InterPro" id="IPR003593">
    <property type="entry name" value="AAA+_ATPase"/>
</dbReference>
<dbReference type="GeneID" id="78391415"/>
<evidence type="ECO:0000256" key="5">
    <source>
        <dbReference type="ARBA" id="ARBA00022801"/>
    </source>
</evidence>
<dbReference type="InterPro" id="IPR004815">
    <property type="entry name" value="Lon_bac/euk-typ"/>
</dbReference>
<dbReference type="InterPro" id="IPR014721">
    <property type="entry name" value="Ribsml_uS5_D2-typ_fold_subgr"/>
</dbReference>
<dbReference type="InterPro" id="IPR020568">
    <property type="entry name" value="Ribosomal_Su5_D2-typ_SF"/>
</dbReference>
<dbReference type="Gene3D" id="1.20.5.5270">
    <property type="match status" value="1"/>
</dbReference>
<dbReference type="PROSITE" id="PS51787">
    <property type="entry name" value="LON_N"/>
    <property type="match status" value="1"/>
</dbReference>
<comment type="induction">
    <text evidence="9">By heat shock.</text>
</comment>
<dbReference type="GO" id="GO:0006515">
    <property type="term" value="P:protein quality control for misfolded or incompletely synthesized proteins"/>
    <property type="evidence" value="ECO:0007669"/>
    <property type="project" value="UniProtKB-UniRule"/>
</dbReference>
<feature type="active site" evidence="9 11">
    <location>
        <position position="719"/>
    </location>
</feature>
<organism evidence="17 18">
    <name type="scientific">Mogibacterium diversum</name>
    <dbReference type="NCBI Taxonomy" id="114527"/>
    <lineage>
        <taxon>Bacteria</taxon>
        <taxon>Bacillati</taxon>
        <taxon>Bacillota</taxon>
        <taxon>Clostridia</taxon>
        <taxon>Peptostreptococcales</taxon>
        <taxon>Anaerovoracaceae</taxon>
        <taxon>Mogibacterium</taxon>
    </lineage>
</organism>
<dbReference type="OrthoDB" id="9803599at2"/>
<dbReference type="InterPro" id="IPR027543">
    <property type="entry name" value="Lon_bac"/>
</dbReference>
<evidence type="ECO:0000256" key="13">
    <source>
        <dbReference type="PROSITE-ProRule" id="PRU01122"/>
    </source>
</evidence>
<dbReference type="PIRSF" id="PIRSF001174">
    <property type="entry name" value="Lon_proteas"/>
    <property type="match status" value="1"/>
</dbReference>
<dbReference type="GO" id="GO:0034605">
    <property type="term" value="P:cellular response to heat"/>
    <property type="evidence" value="ECO:0007669"/>
    <property type="project" value="UniProtKB-UniRule"/>
</dbReference>
<evidence type="ECO:0000256" key="1">
    <source>
        <dbReference type="ARBA" id="ARBA00004496"/>
    </source>
</evidence>
<keyword evidence="4 9" id="KW-0547">Nucleotide-binding</keyword>
<dbReference type="PROSITE" id="PS51786">
    <property type="entry name" value="LON_PROTEOLYTIC"/>
    <property type="match status" value="1"/>
</dbReference>
<keyword evidence="18" id="KW-1185">Reference proteome</keyword>
<gene>
    <name evidence="9 17" type="primary">lon</name>
    <name evidence="17" type="ORF">C5Q96_03975</name>
</gene>
<dbReference type="PRINTS" id="PR00830">
    <property type="entry name" value="ENDOLAPTASE"/>
</dbReference>
<keyword evidence="2 9" id="KW-0963">Cytoplasm</keyword>
<dbReference type="InterPro" id="IPR003111">
    <property type="entry name" value="Lon_prtase_N"/>
</dbReference>